<dbReference type="FunCoup" id="A0A0H2RVD8">
    <property type="interactions" value="129"/>
</dbReference>
<dbReference type="Gene3D" id="1.20.80.10">
    <property type="match status" value="1"/>
</dbReference>
<dbReference type="STRING" id="27342.A0A0H2RVD8"/>
<gene>
    <name evidence="4" type="ORF">SCHPADRAFT_858630</name>
</gene>
<proteinExistence type="inferred from homology"/>
<evidence type="ECO:0000313" key="4">
    <source>
        <dbReference type="EMBL" id="KLO08791.1"/>
    </source>
</evidence>
<dbReference type="GO" id="GO:0000062">
    <property type="term" value="F:fatty-acyl-CoA binding"/>
    <property type="evidence" value="ECO:0007669"/>
    <property type="project" value="InterPro"/>
</dbReference>
<organism evidence="4 5">
    <name type="scientific">Schizopora paradoxa</name>
    <dbReference type="NCBI Taxonomy" id="27342"/>
    <lineage>
        <taxon>Eukaryota</taxon>
        <taxon>Fungi</taxon>
        <taxon>Dikarya</taxon>
        <taxon>Basidiomycota</taxon>
        <taxon>Agaricomycotina</taxon>
        <taxon>Agaricomycetes</taxon>
        <taxon>Hymenochaetales</taxon>
        <taxon>Schizoporaceae</taxon>
        <taxon>Schizopora</taxon>
    </lineage>
</organism>
<dbReference type="InterPro" id="IPR014352">
    <property type="entry name" value="FERM/acyl-CoA-bd_prot_sf"/>
</dbReference>
<evidence type="ECO:0000256" key="1">
    <source>
        <dbReference type="ARBA" id="ARBA00005567"/>
    </source>
</evidence>
<dbReference type="PANTHER" id="PTHR23310">
    <property type="entry name" value="ACYL-COA-BINDING PROTEIN, ACBP"/>
    <property type="match status" value="1"/>
</dbReference>
<dbReference type="SUPFAM" id="SSF47027">
    <property type="entry name" value="Acyl-CoA binding protein"/>
    <property type="match status" value="1"/>
</dbReference>
<dbReference type="InParanoid" id="A0A0H2RVD8"/>
<dbReference type="PRINTS" id="PR00689">
    <property type="entry name" value="ACOABINDINGP"/>
</dbReference>
<keyword evidence="5" id="KW-1185">Reference proteome</keyword>
<comment type="similarity">
    <text evidence="1">Belongs to the ACBP family.</text>
</comment>
<name>A0A0H2RVD8_9AGAM</name>
<dbReference type="EMBL" id="KQ086077">
    <property type="protein sequence ID" value="KLO08791.1"/>
    <property type="molecule type" value="Genomic_DNA"/>
</dbReference>
<accession>A0A0H2RVD8</accession>
<dbReference type="AlphaFoldDB" id="A0A0H2RVD8"/>
<reference evidence="4 5" key="1">
    <citation type="submission" date="2015-04" db="EMBL/GenBank/DDBJ databases">
        <title>Complete genome sequence of Schizopora paradoxa KUC8140, a cosmopolitan wood degrader in East Asia.</title>
        <authorList>
            <consortium name="DOE Joint Genome Institute"/>
            <person name="Min B."/>
            <person name="Park H."/>
            <person name="Jang Y."/>
            <person name="Kim J.-J."/>
            <person name="Kim K.H."/>
            <person name="Pangilinan J."/>
            <person name="Lipzen A."/>
            <person name="Riley R."/>
            <person name="Grigoriev I.V."/>
            <person name="Spatafora J.W."/>
            <person name="Choi I.-G."/>
        </authorList>
    </citation>
    <scope>NUCLEOTIDE SEQUENCE [LARGE SCALE GENOMIC DNA]</scope>
    <source>
        <strain evidence="4 5">KUC8140</strain>
    </source>
</reference>
<dbReference type="PANTHER" id="PTHR23310:SF62">
    <property type="entry name" value="ACYL-COA BINDING PROTEIN 1, ISOFORM A"/>
    <property type="match status" value="1"/>
</dbReference>
<dbReference type="OrthoDB" id="346910at2759"/>
<dbReference type="Pfam" id="PF00887">
    <property type="entry name" value="ACBP"/>
    <property type="match status" value="1"/>
</dbReference>
<dbReference type="Proteomes" id="UP000053477">
    <property type="component" value="Unassembled WGS sequence"/>
</dbReference>
<evidence type="ECO:0000313" key="5">
    <source>
        <dbReference type="Proteomes" id="UP000053477"/>
    </source>
</evidence>
<dbReference type="FunFam" id="1.20.80.10:FF:000010">
    <property type="entry name" value="Acyl-CoA-binding domain-containing protein 5"/>
    <property type="match status" value="1"/>
</dbReference>
<keyword evidence="2" id="KW-0446">Lipid-binding</keyword>
<dbReference type="PROSITE" id="PS51228">
    <property type="entry name" value="ACB_2"/>
    <property type="match status" value="1"/>
</dbReference>
<evidence type="ECO:0000259" key="3">
    <source>
        <dbReference type="PROSITE" id="PS51228"/>
    </source>
</evidence>
<feature type="domain" description="ACB" evidence="3">
    <location>
        <begin position="1"/>
        <end position="89"/>
    </location>
</feature>
<protein>
    <submittedName>
        <fullName evidence="4">Acbp from Moniliophthora Perniciosa</fullName>
    </submittedName>
</protein>
<dbReference type="InterPro" id="IPR035984">
    <property type="entry name" value="Acyl-CoA-binding_sf"/>
</dbReference>
<dbReference type="InterPro" id="IPR000582">
    <property type="entry name" value="Acyl-CoA-binding_protein"/>
</dbReference>
<sequence length="102" mass="11494">MSKFDKAVEIVGSLPKEGKLKPSTDDQLYFYSRFKQATIGKCNVPKPGMLDFTGKAKWNAWNELEDKKKEEAEAEYVAKLKDMLSSVDDEESKASLAKLEAE</sequence>
<evidence type="ECO:0000256" key="2">
    <source>
        <dbReference type="ARBA" id="ARBA00023121"/>
    </source>
</evidence>
<dbReference type="GO" id="GO:0006631">
    <property type="term" value="P:fatty acid metabolic process"/>
    <property type="evidence" value="ECO:0007669"/>
    <property type="project" value="TreeGrafter"/>
</dbReference>